<proteinExistence type="predicted"/>
<dbReference type="PANTHER" id="PTHR37524:SF2">
    <property type="entry name" value="RIBOSOMAL RNA METHYLTRANSFERASE FTSJ DOMAIN-CONTAINING PROTEIN"/>
    <property type="match status" value="1"/>
</dbReference>
<feature type="binding site" evidence="7">
    <location>
        <position position="198"/>
    </location>
    <ligand>
        <name>S-adenosyl-L-methionine</name>
        <dbReference type="ChEBI" id="CHEBI:59789"/>
    </ligand>
</feature>
<sequence>MPAAASESAHCTPVSGRVVLCRAGFEGEAAGELAAAAAAAGLSGFARASSGSGVARFELHDVTTQNALEAATPWPRLIFARTAWSLHASVQALPTHDRVTPLLHAVQTHGQHYAQILVEHADSDSGRELSALARTLAPPLRGALQRAGVLHAQAARDLYVLLSAGDAALLCSAARGAASPWPGGIPRLRFPSAAPSRSTLKLEEALLVLLDERERERWLRPGMRAVDLGAAPGGWTYQLVRRSIHVTAVDNGPMQPALLESGLVEHLRNDGFRWRPGKPVDWLVCDMVEQPRRVAALIAAWLRDGACRRALFNLKLPMKKRREEVLLCLDLLHAAVPGIELRARQLHHDREEITVLALPPSAR</sequence>
<dbReference type="NCBIfam" id="NF008734">
    <property type="entry name" value="PRK11760.1"/>
    <property type="match status" value="1"/>
</dbReference>
<dbReference type="InterPro" id="IPR029063">
    <property type="entry name" value="SAM-dependent_MTases_sf"/>
</dbReference>
<dbReference type="Gene3D" id="3.30.2300.20">
    <property type="match status" value="1"/>
</dbReference>
<keyword evidence="5 7" id="KW-0949">S-adenosyl-L-methionine</keyword>
<comment type="caution">
    <text evidence="11">The sequence shown here is derived from an EMBL/GenBank/DDBJ whole genome shotgun (WGS) entry which is preliminary data.</text>
</comment>
<dbReference type="InterPro" id="IPR011224">
    <property type="entry name" value="rRNA_MeTrfase_M"/>
</dbReference>
<dbReference type="GO" id="GO:0008168">
    <property type="term" value="F:methyltransferase activity"/>
    <property type="evidence" value="ECO:0007669"/>
    <property type="project" value="UniProtKB-KW"/>
</dbReference>
<dbReference type="Pfam" id="PF21239">
    <property type="entry name" value="RLMM_N"/>
    <property type="match status" value="1"/>
</dbReference>
<dbReference type="Gene3D" id="3.30.70.2810">
    <property type="match status" value="1"/>
</dbReference>
<evidence type="ECO:0000259" key="10">
    <source>
        <dbReference type="Pfam" id="PF21239"/>
    </source>
</evidence>
<dbReference type="GO" id="GO:0032259">
    <property type="term" value="P:methylation"/>
    <property type="evidence" value="ECO:0007669"/>
    <property type="project" value="UniProtKB-KW"/>
</dbReference>
<keyword evidence="12" id="KW-1185">Reference proteome</keyword>
<feature type="active site" description="Proton acceptor" evidence="6">
    <location>
        <position position="315"/>
    </location>
</feature>
<keyword evidence="1" id="KW-0963">Cytoplasm</keyword>
<evidence type="ECO:0000256" key="3">
    <source>
        <dbReference type="ARBA" id="ARBA00022603"/>
    </source>
</evidence>
<evidence type="ECO:0000256" key="1">
    <source>
        <dbReference type="ARBA" id="ARBA00022490"/>
    </source>
</evidence>
<gene>
    <name evidence="11" type="ORF">B1806_00495</name>
</gene>
<dbReference type="EMBL" id="MWQO01000003">
    <property type="protein sequence ID" value="THD12070.1"/>
    <property type="molecule type" value="Genomic_DNA"/>
</dbReference>
<dbReference type="InterPro" id="IPR048646">
    <property type="entry name" value="RlmM_THUMP-like"/>
</dbReference>
<dbReference type="SUPFAM" id="SSF53335">
    <property type="entry name" value="S-adenosyl-L-methionine-dependent methyltransferases"/>
    <property type="match status" value="1"/>
</dbReference>
<feature type="domain" description="Ribosomal RNA large subunit methyltransferase M THUMP-like" evidence="10">
    <location>
        <begin position="97"/>
        <end position="157"/>
    </location>
</feature>
<evidence type="ECO:0000313" key="11">
    <source>
        <dbReference type="EMBL" id="THD12070.1"/>
    </source>
</evidence>
<organism evidence="11 12">
    <name type="scientific">Metallibacterium scheffleri</name>
    <dbReference type="NCBI Taxonomy" id="993689"/>
    <lineage>
        <taxon>Bacteria</taxon>
        <taxon>Pseudomonadati</taxon>
        <taxon>Pseudomonadota</taxon>
        <taxon>Gammaproteobacteria</taxon>
        <taxon>Lysobacterales</taxon>
        <taxon>Rhodanobacteraceae</taxon>
        <taxon>Metallibacterium</taxon>
    </lineage>
</organism>
<dbReference type="OrthoDB" id="154490at2"/>
<evidence type="ECO:0000256" key="7">
    <source>
        <dbReference type="PIRSR" id="PIRSR028774-2"/>
    </source>
</evidence>
<evidence type="ECO:0000256" key="4">
    <source>
        <dbReference type="ARBA" id="ARBA00022679"/>
    </source>
</evidence>
<reference evidence="11 12" key="1">
    <citation type="submission" date="2017-02" db="EMBL/GenBank/DDBJ databases">
        <title>Whole genome sequencing of Metallibacterium scheffleri DSM 24874 (T).</title>
        <authorList>
            <person name="Kumar S."/>
            <person name="Patil P."/>
            <person name="Patil P.B."/>
        </authorList>
    </citation>
    <scope>NUCLEOTIDE SEQUENCE [LARGE SCALE GENOMIC DNA]</scope>
    <source>
        <strain evidence="11 12">DSM 24874</strain>
    </source>
</reference>
<evidence type="ECO:0000259" key="9">
    <source>
        <dbReference type="Pfam" id="PF18125"/>
    </source>
</evidence>
<evidence type="ECO:0000313" key="12">
    <source>
        <dbReference type="Proteomes" id="UP000307749"/>
    </source>
</evidence>
<accession>A0A4S3KSP1</accession>
<dbReference type="GO" id="GO:0006364">
    <property type="term" value="P:rRNA processing"/>
    <property type="evidence" value="ECO:0007669"/>
    <property type="project" value="UniProtKB-KW"/>
</dbReference>
<feature type="domain" description="Ribosomal RNA methyltransferase FtsJ" evidence="8">
    <location>
        <begin position="196"/>
        <end position="288"/>
    </location>
</feature>
<dbReference type="PANTHER" id="PTHR37524">
    <property type="entry name" value="RIBOSOMAL RNA LARGE SUBUNIT METHYLTRANSFERASE M"/>
    <property type="match status" value="1"/>
</dbReference>
<feature type="binding site" evidence="7">
    <location>
        <position position="286"/>
    </location>
    <ligand>
        <name>S-adenosyl-L-methionine</name>
        <dbReference type="ChEBI" id="CHEBI:59789"/>
    </ligand>
</feature>
<feature type="binding site" evidence="7">
    <location>
        <position position="250"/>
    </location>
    <ligand>
        <name>S-adenosyl-L-methionine</name>
        <dbReference type="ChEBI" id="CHEBI:59789"/>
    </ligand>
</feature>
<dbReference type="InterPro" id="IPR040739">
    <property type="entry name" value="RlmM_FDX"/>
</dbReference>
<keyword evidence="2" id="KW-0698">rRNA processing</keyword>
<dbReference type="Proteomes" id="UP000307749">
    <property type="component" value="Unassembled WGS sequence"/>
</dbReference>
<evidence type="ECO:0000256" key="2">
    <source>
        <dbReference type="ARBA" id="ARBA00022552"/>
    </source>
</evidence>
<name>A0A4S3KSP1_9GAMM</name>
<feature type="binding site" evidence="7">
    <location>
        <begin position="231"/>
        <end position="234"/>
    </location>
    <ligand>
        <name>S-adenosyl-L-methionine</name>
        <dbReference type="ChEBI" id="CHEBI:59789"/>
    </ligand>
</feature>
<evidence type="ECO:0000259" key="8">
    <source>
        <dbReference type="Pfam" id="PF01728"/>
    </source>
</evidence>
<dbReference type="STRING" id="993689.GCA_002077135_03176"/>
<evidence type="ECO:0000256" key="6">
    <source>
        <dbReference type="PIRSR" id="PIRSR028774-1"/>
    </source>
</evidence>
<dbReference type="Pfam" id="PF01728">
    <property type="entry name" value="FtsJ"/>
    <property type="match status" value="1"/>
</dbReference>
<keyword evidence="3 11" id="KW-0489">Methyltransferase</keyword>
<dbReference type="Gene3D" id="3.40.50.150">
    <property type="entry name" value="Vaccinia Virus protein VP39"/>
    <property type="match status" value="1"/>
</dbReference>
<dbReference type="RefSeq" id="WP_081129426.1">
    <property type="nucleotide sequence ID" value="NZ_DAHXOC010000035.1"/>
</dbReference>
<dbReference type="AlphaFoldDB" id="A0A4S3KSP1"/>
<dbReference type="Pfam" id="PF18125">
    <property type="entry name" value="RlmM_FDX"/>
    <property type="match status" value="1"/>
</dbReference>
<feature type="binding site" evidence="7">
    <location>
        <position position="270"/>
    </location>
    <ligand>
        <name>S-adenosyl-L-methionine</name>
        <dbReference type="ChEBI" id="CHEBI:59789"/>
    </ligand>
</feature>
<feature type="domain" description="RlmM ferredoxin-like" evidence="9">
    <location>
        <begin position="18"/>
        <end position="81"/>
    </location>
</feature>
<dbReference type="InterPro" id="IPR002877">
    <property type="entry name" value="RNA_MeTrfase_FtsJ_dom"/>
</dbReference>
<keyword evidence="4 11" id="KW-0808">Transferase</keyword>
<protein>
    <submittedName>
        <fullName evidence="11">23S rRNA (Cytidine(2498)-2'-O)-methyltransferase RlmM</fullName>
    </submittedName>
</protein>
<evidence type="ECO:0000256" key="5">
    <source>
        <dbReference type="ARBA" id="ARBA00022691"/>
    </source>
</evidence>
<dbReference type="PIRSF" id="PIRSF028774">
    <property type="entry name" value="UCP028774"/>
    <property type="match status" value="1"/>
</dbReference>